<feature type="region of interest" description="Disordered" evidence="1">
    <location>
        <begin position="135"/>
        <end position="202"/>
    </location>
</feature>
<keyword evidence="2" id="KW-0472">Membrane</keyword>
<evidence type="ECO:0000313" key="4">
    <source>
        <dbReference type="Proteomes" id="UP001168972"/>
    </source>
</evidence>
<reference evidence="3" key="1">
    <citation type="journal article" date="2023" name="bioRxiv">
        <title>Scaffold-level genome assemblies of two parasitoid biocontrol wasps reveal the parthenogenesis mechanism and an associated novel virus.</title>
        <authorList>
            <person name="Inwood S."/>
            <person name="Skelly J."/>
            <person name="Guhlin J."/>
            <person name="Harrop T."/>
            <person name="Goldson S."/>
            <person name="Dearden P."/>
        </authorList>
    </citation>
    <scope>NUCLEOTIDE SEQUENCE</scope>
    <source>
        <strain evidence="3">Lincoln</strain>
        <tissue evidence="3">Whole body</tissue>
    </source>
</reference>
<organism evidence="3 4">
    <name type="scientific">Microctonus hyperodae</name>
    <name type="common">Parasitoid wasp</name>
    <dbReference type="NCBI Taxonomy" id="165561"/>
    <lineage>
        <taxon>Eukaryota</taxon>
        <taxon>Metazoa</taxon>
        <taxon>Ecdysozoa</taxon>
        <taxon>Arthropoda</taxon>
        <taxon>Hexapoda</taxon>
        <taxon>Insecta</taxon>
        <taxon>Pterygota</taxon>
        <taxon>Neoptera</taxon>
        <taxon>Endopterygota</taxon>
        <taxon>Hymenoptera</taxon>
        <taxon>Apocrita</taxon>
        <taxon>Ichneumonoidea</taxon>
        <taxon>Braconidae</taxon>
        <taxon>Euphorinae</taxon>
        <taxon>Microctonus</taxon>
    </lineage>
</organism>
<feature type="compositionally biased region" description="Polar residues" evidence="1">
    <location>
        <begin position="162"/>
        <end position="179"/>
    </location>
</feature>
<evidence type="ECO:0000256" key="2">
    <source>
        <dbReference type="SAM" id="Phobius"/>
    </source>
</evidence>
<feature type="compositionally biased region" description="Basic and acidic residues" evidence="1">
    <location>
        <begin position="184"/>
        <end position="193"/>
    </location>
</feature>
<sequence>MDITRNPVNTTLSISSSARNCNGSSLAIPADPSWPKIPRRQLPHNYSGLIQQSTNYYSSPRKSRASLHHHSSTAWDAKSIDTTAQINASSASVSIADRLNHVLIRPQLTQKFTQQSREKRPAGCLDPRFYKQVTTKTSQTVTNELTSKSSSNQFEENRHQNGESSNDIVNSSKLSQSTIIPPAKTEEKKKIEPENSVQCTDSNYNFSEKNYKLPAVNTDVNIDGSSNDVEEKTNKPLLTQSINHEEACEKMLLDAVQTVNKAQASKISNRSISLTDLSTSSNNNFDDVWKDFKSYFECHIKSEQDIENNDTFKAMMFRNEGENLDISESHSRLLQRINQEKIDYHPADMTNDSSLIIPMKTQQLLNDSYLEYYNKLNSYQQIAAENNNRKSSESTSSTTTAIINKSNEFSKSNIRQTLDQCTALSSTMNVSVLKHQDFNPMTVDDTEPLFINNQVVESFSNSTADGGSIVDRKDFKLLESSDQAPLYVYRDDNDDDDSITSTETSSVQLTEQRESCSKSKSQINLMRLGIIISIFVLLIVIFHLMIELLKRPNLDGILKRNWIKLDIDDNNTNDYLDFLIDNYFVASFRAAFLQMYQLVNNVMQQSPVIELVCRKRNN</sequence>
<keyword evidence="2" id="KW-1133">Transmembrane helix</keyword>
<comment type="caution">
    <text evidence="3">The sequence shown here is derived from an EMBL/GenBank/DDBJ whole genome shotgun (WGS) entry which is preliminary data.</text>
</comment>
<keyword evidence="4" id="KW-1185">Reference proteome</keyword>
<evidence type="ECO:0000313" key="3">
    <source>
        <dbReference type="EMBL" id="KAK0181564.1"/>
    </source>
</evidence>
<accession>A0AA39G6E6</accession>
<dbReference type="Proteomes" id="UP001168972">
    <property type="component" value="Unassembled WGS sequence"/>
</dbReference>
<keyword evidence="2" id="KW-0812">Transmembrane</keyword>
<name>A0AA39G6E6_MICHY</name>
<feature type="compositionally biased region" description="Polar residues" evidence="1">
    <location>
        <begin position="143"/>
        <end position="154"/>
    </location>
</feature>
<evidence type="ECO:0000256" key="1">
    <source>
        <dbReference type="SAM" id="MobiDB-lite"/>
    </source>
</evidence>
<protein>
    <submittedName>
        <fullName evidence="3">Uncharacterized protein</fullName>
    </submittedName>
</protein>
<proteinExistence type="predicted"/>
<dbReference type="EMBL" id="JAQQBR010000002">
    <property type="protein sequence ID" value="KAK0181564.1"/>
    <property type="molecule type" value="Genomic_DNA"/>
</dbReference>
<feature type="transmembrane region" description="Helical" evidence="2">
    <location>
        <begin position="525"/>
        <end position="546"/>
    </location>
</feature>
<reference evidence="3" key="2">
    <citation type="submission" date="2023-03" db="EMBL/GenBank/DDBJ databases">
        <authorList>
            <person name="Inwood S.N."/>
            <person name="Skelly J.G."/>
            <person name="Guhlin J."/>
            <person name="Harrop T.W.R."/>
            <person name="Goldson S.G."/>
            <person name="Dearden P.K."/>
        </authorList>
    </citation>
    <scope>NUCLEOTIDE SEQUENCE</scope>
    <source>
        <strain evidence="3">Lincoln</strain>
        <tissue evidence="3">Whole body</tissue>
    </source>
</reference>
<gene>
    <name evidence="3" type="ORF">PV327_003837</name>
</gene>
<dbReference type="AlphaFoldDB" id="A0AA39G6E6"/>